<protein>
    <submittedName>
        <fullName evidence="1">Uncharacterized protein</fullName>
    </submittedName>
</protein>
<sequence>MKHHRESEEAATYNNLIDVEEYTDTVTSYITKCIDDVTHIKSITTRANRKPWLTGDVHRLLKARDKAFKAGDESALRTARANLSRGIRKAKQDYTNKITSHFKDSKNAQSLWQGIQAITDYKPAPRSCESDITLLNNLNKFFARFEEQNTTCPQKTPPPSHDQPLCLSAVSVKRTLSAINTRKAAGPDNIPALTHLDKKDSYVRMLFIDFSSAFNTIIPQQLICKLDKLGLSTSLCNWLLDFLSQRPQAVRVGNNISSSITLSTGAPQGCVLSPLLFTLLTHDCTPTHSSNHLMKFADDMTLVGLITKGDESHYRKEVQLLTRWCKDNNLLLNVSKTKEIVVSFQSGHTQHHPLTIDGAAVERVSSTKFLGVHISDDLSWTTNTASLAKKAQQRLYFLRKLKRASAPPPIMTTFYRGTIESILTTCITVWGGSYTVHNRKALQRIVRTAERIIGVPPPLPARPIHHPPYPKSHHNRQRCKSPCTQSVQSPALWEEREDEEVLDGEDEEQRRSSREAFLKITLHFLRRMKQEELADCLQSKHLTAVCQHKLKTNLKKKFQCVFEGIAKAGNPTLLNQIYTELYITEGGTAEVNDEHEVRQIETASRKPNRPETIIRQEDIVKATPGRDEPIRTVMTKGVAGIGKTVLTQKFTLDWAEDKANQDIHFTFPFTFRELNVLKEKKFSLVELVHHFFTETKEAGICRFEEFQVVFIFDGLDECRLPLDFHNNEILTDVTESTSVDVLLTNLIRGKLLPSARLWIITTRPAAANQIPPECVDMVTEVRGFTDPQKEEYFRKRFRDEEQASTIISHIKTSRSLHIMCHIPVFCWITATVLEDVLKTREGGELPKTLTEMYIHFLVVQSKVKNIKYDGGAETDPHWSPESRKMIESLGKLAFEQLQKGNLIFYESDLTECGIDIRAASVYSGVFTQIFKEERGLYQDKSAVDKALQSPNGHLDLFLRFLLGLSLQTNQTLLRGLLPQTGSDSQDIVQYIKKKIDETPSAEKSINLFHCLNELNDRSLVEEIQKSLSSGRHLHR</sequence>
<reference evidence="1" key="1">
    <citation type="submission" date="2022-04" db="EMBL/GenBank/DDBJ databases">
        <title>Jade perch genome.</title>
        <authorList>
            <person name="Chao B."/>
        </authorList>
    </citation>
    <scope>NUCLEOTIDE SEQUENCE</scope>
    <source>
        <strain evidence="1">CB-2022</strain>
    </source>
</reference>
<evidence type="ECO:0000313" key="2">
    <source>
        <dbReference type="Proteomes" id="UP000831701"/>
    </source>
</evidence>
<organism evidence="1 2">
    <name type="scientific">Scortum barcoo</name>
    <name type="common">barcoo grunter</name>
    <dbReference type="NCBI Taxonomy" id="214431"/>
    <lineage>
        <taxon>Eukaryota</taxon>
        <taxon>Metazoa</taxon>
        <taxon>Chordata</taxon>
        <taxon>Craniata</taxon>
        <taxon>Vertebrata</taxon>
        <taxon>Euteleostomi</taxon>
        <taxon>Actinopterygii</taxon>
        <taxon>Neopterygii</taxon>
        <taxon>Teleostei</taxon>
        <taxon>Neoteleostei</taxon>
        <taxon>Acanthomorphata</taxon>
        <taxon>Eupercaria</taxon>
        <taxon>Centrarchiformes</taxon>
        <taxon>Terapontoidei</taxon>
        <taxon>Terapontidae</taxon>
        <taxon>Scortum</taxon>
    </lineage>
</organism>
<proteinExistence type="predicted"/>
<dbReference type="EMBL" id="CM041541">
    <property type="protein sequence ID" value="KAI3365875.1"/>
    <property type="molecule type" value="Genomic_DNA"/>
</dbReference>
<keyword evidence="2" id="KW-1185">Reference proteome</keyword>
<evidence type="ECO:0000313" key="1">
    <source>
        <dbReference type="EMBL" id="KAI3365875.1"/>
    </source>
</evidence>
<comment type="caution">
    <text evidence="1">The sequence shown here is derived from an EMBL/GenBank/DDBJ whole genome shotgun (WGS) entry which is preliminary data.</text>
</comment>
<name>A0ACB8WDV5_9TELE</name>
<accession>A0ACB8WDV5</accession>
<dbReference type="Proteomes" id="UP000831701">
    <property type="component" value="Chromosome 11"/>
</dbReference>
<gene>
    <name evidence="1" type="ORF">L3Q82_000854</name>
</gene>